<dbReference type="EMBL" id="FCNX02000002">
    <property type="protein sequence ID" value="SAK49878.1"/>
    <property type="molecule type" value="Genomic_DNA"/>
</dbReference>
<organism evidence="1 2">
    <name type="scientific">Caballeronia fortuita</name>
    <dbReference type="NCBI Taxonomy" id="1777138"/>
    <lineage>
        <taxon>Bacteria</taxon>
        <taxon>Pseudomonadati</taxon>
        <taxon>Pseudomonadota</taxon>
        <taxon>Betaproteobacteria</taxon>
        <taxon>Burkholderiales</taxon>
        <taxon>Burkholderiaceae</taxon>
        <taxon>Caballeronia</taxon>
    </lineage>
</organism>
<comment type="caution">
    <text evidence="1">The sequence shown here is derived from an EMBL/GenBank/DDBJ whole genome shotgun (WGS) entry which is preliminary data.</text>
</comment>
<keyword evidence="2" id="KW-1185">Reference proteome</keyword>
<dbReference type="Proteomes" id="UP000054903">
    <property type="component" value="Unassembled WGS sequence"/>
</dbReference>
<gene>
    <name evidence="1" type="ORF">AWB77_01179</name>
</gene>
<reference evidence="1" key="1">
    <citation type="submission" date="2016-01" db="EMBL/GenBank/DDBJ databases">
        <authorList>
            <person name="Peeters C."/>
        </authorList>
    </citation>
    <scope>NUCLEOTIDE SEQUENCE</scope>
    <source>
        <strain evidence="1">LMG 29320</strain>
    </source>
</reference>
<accession>A0A157ZWG7</accession>
<dbReference type="OrthoDB" id="8557243at2"/>
<evidence type="ECO:0000313" key="2">
    <source>
        <dbReference type="Proteomes" id="UP000054903"/>
    </source>
</evidence>
<dbReference type="STRING" id="1777138.AWB77_01179"/>
<evidence type="ECO:0000313" key="1">
    <source>
        <dbReference type="EMBL" id="SAK49878.1"/>
    </source>
</evidence>
<name>A0A157ZWG7_9BURK</name>
<protein>
    <submittedName>
        <fullName evidence="1">Uncharacterized protein</fullName>
    </submittedName>
</protein>
<sequence>MNVFDWLFRRDQSHARDDVRQALGRIVAVAPQVRLANRYEQRLAPAVGKTIDHARELVAALSAPRDAAPDAWASDPYLRAKFATPDDIVHVIGESHEVRGWFDDNIAADHAFAVLGATLVERGVLVAALEGGALRTDVARTAVSFDDKRMRFCSETDEALRHELVQRIVEQFALEAMSRVGAKEARRDALQEYRALLTARMQMLGRRGAGMSSLIASTDLAGDATRLQRDFEENEAALASLGSLADAIEMQIQTIIELLDEPSALISLTERTLCLNQMNLLMEARCDEPHADIAIQLARLPTQPPQTRAVEIVRIARRDVPPAGAAFAEAARMII</sequence>
<dbReference type="RefSeq" id="WP_061133444.1">
    <property type="nucleotide sequence ID" value="NZ_FCNX02000002.1"/>
</dbReference>
<proteinExistence type="predicted"/>
<dbReference type="AlphaFoldDB" id="A0A157ZWG7"/>